<evidence type="ECO:0000313" key="2">
    <source>
        <dbReference type="EMBL" id="PKI18784.1"/>
    </source>
</evidence>
<evidence type="ECO:0000259" key="1">
    <source>
        <dbReference type="Pfam" id="PF12705"/>
    </source>
</evidence>
<dbReference type="Pfam" id="PF12705">
    <property type="entry name" value="PDDEXK_1"/>
    <property type="match status" value="1"/>
</dbReference>
<sequence>MSEMRITFGMQLDGQRATLACNRLGVLTVGPQGLLDILETQLGLVARQPCAAQRTAAYRDCLAHCNNALRFYHASFSADELGVAAALLAWRDDLYLHGWDGRVNADASQRLKDLAEVEIKAREMVAPSLGQRLQNVAVALAKRCAPIKSVLLADDWDVYPSGWQAVLHHLPHERLETPVGKAHGFLGQLQALLRKSLAGEQVTPMPWQEDGTVKVVQAQTRVLAASWLSRSLGDGAQTLLVASTEGGCLDGHLVGANQARHGLNGSSDLRPALQILPLAMELLWAPLNYPVLLQFLTHPICPIRLFARRQLATKVSSMPGIVGAEWEKVLERIAEHYGAEAPHVRASIDDWLETPAFSPDEGAPLNEVLLRVQRLLAFFQPRLGHKEPAHSLAARAGYAQCEAALEALETLQLQGVEQLRPRQLQQVIEQATASGTDNPLLAAQVGAHLTVSRPGAAIECSDTVVWWNLTMPSLPAISPWSRAELLQLAGAGVALPDGTTLLAQAAQDWLRPVLAANYQLTLVLPPPHEESHPLWQMIEAVVQHPKVHALEELLLAPGPLCQPQPSVPLPMRKRWWKLPADIPLAMPEKASFSSLNLLLFNPYQWLLQYGAKIQPSKSLSLSDSFLLNGSLTHRLAEHFFNRADALTMNATDFEAWFSIHFQRVVREEGAVLLMEGRGADLATLRHRVLRAMTQLRAHFANADASAVTAEQALTGQFAGGALVGSADLVVTTTDGHRAIVDMKWAGGKKYPEQLKANRHLQLAIYAELLRQETGSLPSVAYFILESARLLTPDDRVFADSQKVPANPPSTTPELWLSFTEAWKWRQTQIAAGIFEVALESIEEDEASTPPENAMPMEYLKEAYNDYLALAGWEQ</sequence>
<dbReference type="InterPro" id="IPR038726">
    <property type="entry name" value="PDDEXK_AddAB-type"/>
</dbReference>
<feature type="domain" description="PD-(D/E)XK endonuclease-like" evidence="1">
    <location>
        <begin position="590"/>
        <end position="788"/>
    </location>
</feature>
<evidence type="ECO:0000313" key="3">
    <source>
        <dbReference type="Proteomes" id="UP000233399"/>
    </source>
</evidence>
<dbReference type="AlphaFoldDB" id="A0A2N1IKQ8"/>
<organism evidence="2 3">
    <name type="scientific">Pseudomonas monteilii</name>
    <dbReference type="NCBI Taxonomy" id="76759"/>
    <lineage>
        <taxon>Bacteria</taxon>
        <taxon>Pseudomonadati</taxon>
        <taxon>Pseudomonadota</taxon>
        <taxon>Gammaproteobacteria</taxon>
        <taxon>Pseudomonadales</taxon>
        <taxon>Pseudomonadaceae</taxon>
        <taxon>Pseudomonas</taxon>
    </lineage>
</organism>
<dbReference type="Proteomes" id="UP000233399">
    <property type="component" value="Unassembled WGS sequence"/>
</dbReference>
<proteinExistence type="predicted"/>
<comment type="caution">
    <text evidence="2">The sequence shown here is derived from an EMBL/GenBank/DDBJ whole genome shotgun (WGS) entry which is preliminary data.</text>
</comment>
<accession>A0A2N1IKQ8</accession>
<reference evidence="2 3" key="1">
    <citation type="submission" date="2017-12" db="EMBL/GenBank/DDBJ databases">
        <title>Isolation and characterization of an aerobic denitrifying Pseudomonas monteilii CY06 from aquaculture ponds.</title>
        <authorList>
            <person name="Ma Q."/>
            <person name="Cai Y."/>
            <person name="He Z."/>
        </authorList>
    </citation>
    <scope>NUCLEOTIDE SEQUENCE [LARGE SCALE GENOMIC DNA]</scope>
    <source>
        <strain evidence="2 3">CY06</strain>
    </source>
</reference>
<dbReference type="InterPro" id="IPR011604">
    <property type="entry name" value="PDDEXK-like_dom_sf"/>
</dbReference>
<name>A0A2N1IKQ8_9PSED</name>
<gene>
    <name evidence="2" type="ORF">CXB65_25605</name>
</gene>
<dbReference type="Gene3D" id="3.90.320.10">
    <property type="match status" value="1"/>
</dbReference>
<protein>
    <submittedName>
        <fullName evidence="2">PD-(D/E)XK nuclease family protein</fullName>
    </submittedName>
</protein>
<dbReference type="EMBL" id="PJCG01000081">
    <property type="protein sequence ID" value="PKI18784.1"/>
    <property type="molecule type" value="Genomic_DNA"/>
</dbReference>